<dbReference type="Gramene" id="OPUNC02G30130.1">
    <property type="protein sequence ID" value="OPUNC02G30130.1"/>
    <property type="gene ID" value="OPUNC02G30130"/>
</dbReference>
<dbReference type="HOGENOM" id="CLU_034145_0_0_1"/>
<proteinExistence type="inferred from homology"/>
<name>A0A0E0K5A1_ORYPU</name>
<keyword evidence="2" id="KW-0806">Transcription termination</keyword>
<dbReference type="OMA" id="IAFLEHC"/>
<dbReference type="PANTHER" id="PTHR13068:SF39">
    <property type="entry name" value="OS02G0749900 PROTEIN"/>
    <property type="match status" value="1"/>
</dbReference>
<evidence type="ECO:0000256" key="2">
    <source>
        <dbReference type="ARBA" id="ARBA00022472"/>
    </source>
</evidence>
<organism evidence="5">
    <name type="scientific">Oryza punctata</name>
    <name type="common">Red rice</name>
    <dbReference type="NCBI Taxonomy" id="4537"/>
    <lineage>
        <taxon>Eukaryota</taxon>
        <taxon>Viridiplantae</taxon>
        <taxon>Streptophyta</taxon>
        <taxon>Embryophyta</taxon>
        <taxon>Tracheophyta</taxon>
        <taxon>Spermatophyta</taxon>
        <taxon>Magnoliopsida</taxon>
        <taxon>Liliopsida</taxon>
        <taxon>Poales</taxon>
        <taxon>Poaceae</taxon>
        <taxon>BOP clade</taxon>
        <taxon>Oryzoideae</taxon>
        <taxon>Oryzeae</taxon>
        <taxon>Oryzinae</taxon>
        <taxon>Oryza</taxon>
    </lineage>
</organism>
<dbReference type="GO" id="GO:0006353">
    <property type="term" value="P:DNA-templated transcription termination"/>
    <property type="evidence" value="ECO:0007669"/>
    <property type="project" value="UniProtKB-KW"/>
</dbReference>
<accession>A0A0E0K5A1</accession>
<protein>
    <submittedName>
        <fullName evidence="5">Uncharacterized protein</fullName>
    </submittedName>
</protein>
<comment type="similarity">
    <text evidence="1">Belongs to the mTERF family.</text>
</comment>
<dbReference type="InterPro" id="IPR003690">
    <property type="entry name" value="MTERF"/>
</dbReference>
<feature type="region of interest" description="Disordered" evidence="4">
    <location>
        <begin position="1"/>
        <end position="64"/>
    </location>
</feature>
<dbReference type="Gene3D" id="1.25.70.10">
    <property type="entry name" value="Transcription termination factor 3, mitochondrial"/>
    <property type="match status" value="1"/>
</dbReference>
<sequence>MEVYTQAGFWHDQLKSKSPAPQGNTAVRSQRDPSPPRRRYAALPKAAPSRPTRRHPSPCLPLQQPPSLRLHRLCRHRHQIPHPLEDTLVAACGLTGAQALKASKRLQKAPSNLDAALTFLAFLADFCLSKVNIAAAIPRVHFALRNNANLLRRNNIESEVKPNIAFLEHCGLNKLGMPRESAGFKYAVMAVTCISPVRVSAKLDFLKMMPSSILRCLGCSLILTYSEVKLSRSLEFLNAEYIVLRPALLGYSIQKRLMPRYHVMKVLNEKGLLKKDTDFYCLVKIVEERFFKKFLLPYHRSVPGLVQA</sequence>
<reference evidence="5" key="2">
    <citation type="submission" date="2018-05" db="EMBL/GenBank/DDBJ databases">
        <title>OpunRS2 (Oryza punctata Reference Sequence Version 2).</title>
        <authorList>
            <person name="Zhang J."/>
            <person name="Kudrna D."/>
            <person name="Lee S."/>
            <person name="Talag J."/>
            <person name="Welchert J."/>
            <person name="Wing R.A."/>
        </authorList>
    </citation>
    <scope>NUCLEOTIDE SEQUENCE [LARGE SCALE GENOMIC DNA]</scope>
</reference>
<dbReference type="EnsemblPlants" id="OPUNC02G30130.1">
    <property type="protein sequence ID" value="OPUNC02G30130.1"/>
    <property type="gene ID" value="OPUNC02G30130"/>
</dbReference>
<dbReference type="Pfam" id="PF02536">
    <property type="entry name" value="mTERF"/>
    <property type="match status" value="1"/>
</dbReference>
<evidence type="ECO:0000313" key="6">
    <source>
        <dbReference type="Proteomes" id="UP000026962"/>
    </source>
</evidence>
<dbReference type="Proteomes" id="UP000026962">
    <property type="component" value="Chromosome 2"/>
</dbReference>
<dbReference type="AlphaFoldDB" id="A0A0E0K5A1"/>
<keyword evidence="2" id="KW-0804">Transcription</keyword>
<keyword evidence="6" id="KW-1185">Reference proteome</keyword>
<dbReference type="InterPro" id="IPR038538">
    <property type="entry name" value="MTERF_sf"/>
</dbReference>
<dbReference type="PANTHER" id="PTHR13068">
    <property type="entry name" value="CGI-12 PROTEIN-RELATED"/>
    <property type="match status" value="1"/>
</dbReference>
<evidence type="ECO:0000313" key="5">
    <source>
        <dbReference type="EnsemblPlants" id="OPUNC02G30130.1"/>
    </source>
</evidence>
<dbReference type="GO" id="GO:0003676">
    <property type="term" value="F:nucleic acid binding"/>
    <property type="evidence" value="ECO:0007669"/>
    <property type="project" value="InterPro"/>
</dbReference>
<reference evidence="5" key="1">
    <citation type="submission" date="2015-04" db="UniProtKB">
        <authorList>
            <consortium name="EnsemblPlants"/>
        </authorList>
    </citation>
    <scope>IDENTIFICATION</scope>
</reference>
<evidence type="ECO:0000256" key="4">
    <source>
        <dbReference type="SAM" id="MobiDB-lite"/>
    </source>
</evidence>
<evidence type="ECO:0000256" key="3">
    <source>
        <dbReference type="ARBA" id="ARBA00022946"/>
    </source>
</evidence>
<evidence type="ECO:0000256" key="1">
    <source>
        <dbReference type="ARBA" id="ARBA00007692"/>
    </source>
</evidence>
<keyword evidence="3" id="KW-0809">Transit peptide</keyword>
<keyword evidence="2" id="KW-0805">Transcription regulation</keyword>